<dbReference type="GO" id="GO:0000155">
    <property type="term" value="F:phosphorelay sensor kinase activity"/>
    <property type="evidence" value="ECO:0007669"/>
    <property type="project" value="InterPro"/>
</dbReference>
<dbReference type="PRINTS" id="PR00344">
    <property type="entry name" value="BCTRLSENSOR"/>
</dbReference>
<evidence type="ECO:0000256" key="4">
    <source>
        <dbReference type="ARBA" id="ARBA00022475"/>
    </source>
</evidence>
<dbReference type="EC" id="2.7.13.3" evidence="3"/>
<dbReference type="PROSITE" id="PS50885">
    <property type="entry name" value="HAMP"/>
    <property type="match status" value="1"/>
</dbReference>
<feature type="domain" description="Histidine kinase" evidence="15">
    <location>
        <begin position="435"/>
        <end position="612"/>
    </location>
</feature>
<dbReference type="InterPro" id="IPR005467">
    <property type="entry name" value="His_kinase_dom"/>
</dbReference>
<protein>
    <recommendedName>
        <fullName evidence="3">histidine kinase</fullName>
        <ecNumber evidence="3">2.7.13.3</ecNumber>
    </recommendedName>
</protein>
<evidence type="ECO:0000259" key="16">
    <source>
        <dbReference type="PROSITE" id="PS50885"/>
    </source>
</evidence>
<dbReference type="InterPro" id="IPR003660">
    <property type="entry name" value="HAMP_dom"/>
</dbReference>
<dbReference type="Pfam" id="PF06580">
    <property type="entry name" value="His_kinase"/>
    <property type="match status" value="1"/>
</dbReference>
<dbReference type="InterPro" id="IPR036890">
    <property type="entry name" value="HATPase_C_sf"/>
</dbReference>
<dbReference type="SUPFAM" id="SSF158472">
    <property type="entry name" value="HAMP domain-like"/>
    <property type="match status" value="1"/>
</dbReference>
<comment type="caution">
    <text evidence="17">The sequence shown here is derived from an EMBL/GenBank/DDBJ whole genome shotgun (WGS) entry which is preliminary data.</text>
</comment>
<evidence type="ECO:0000313" key="18">
    <source>
        <dbReference type="Proteomes" id="UP000535838"/>
    </source>
</evidence>
<keyword evidence="6" id="KW-0808">Transferase</keyword>
<dbReference type="AlphaFoldDB" id="A0A841SY59"/>
<keyword evidence="12" id="KW-0902">Two-component regulatory system</keyword>
<evidence type="ECO:0000256" key="7">
    <source>
        <dbReference type="ARBA" id="ARBA00022692"/>
    </source>
</evidence>
<keyword evidence="7 14" id="KW-0812">Transmembrane</keyword>
<gene>
    <name evidence="17" type="ORF">H7B67_13625</name>
</gene>
<name>A0A841SY59_9BACL</name>
<dbReference type="InterPro" id="IPR050640">
    <property type="entry name" value="Bact_2-comp_sensor_kinase"/>
</dbReference>
<dbReference type="Proteomes" id="UP000535838">
    <property type="component" value="Unassembled WGS sequence"/>
</dbReference>
<dbReference type="Pfam" id="PF00672">
    <property type="entry name" value="HAMP"/>
    <property type="match status" value="1"/>
</dbReference>
<dbReference type="SMART" id="SM00304">
    <property type="entry name" value="HAMP"/>
    <property type="match status" value="1"/>
</dbReference>
<dbReference type="PROSITE" id="PS50109">
    <property type="entry name" value="HIS_KIN"/>
    <property type="match status" value="1"/>
</dbReference>
<evidence type="ECO:0000256" key="12">
    <source>
        <dbReference type="ARBA" id="ARBA00023012"/>
    </source>
</evidence>
<dbReference type="CDD" id="cd06225">
    <property type="entry name" value="HAMP"/>
    <property type="match status" value="1"/>
</dbReference>
<keyword evidence="5" id="KW-0597">Phosphoprotein</keyword>
<dbReference type="EMBL" id="JACJVQ010000011">
    <property type="protein sequence ID" value="MBB6635155.1"/>
    <property type="molecule type" value="Genomic_DNA"/>
</dbReference>
<evidence type="ECO:0000256" key="13">
    <source>
        <dbReference type="ARBA" id="ARBA00023136"/>
    </source>
</evidence>
<evidence type="ECO:0000256" key="6">
    <source>
        <dbReference type="ARBA" id="ARBA00022679"/>
    </source>
</evidence>
<organism evidence="17 18">
    <name type="scientific">Cohnella thailandensis</name>
    <dbReference type="NCBI Taxonomy" id="557557"/>
    <lineage>
        <taxon>Bacteria</taxon>
        <taxon>Bacillati</taxon>
        <taxon>Bacillota</taxon>
        <taxon>Bacilli</taxon>
        <taxon>Bacillales</taxon>
        <taxon>Paenibacillaceae</taxon>
        <taxon>Cohnella</taxon>
    </lineage>
</organism>
<evidence type="ECO:0000256" key="9">
    <source>
        <dbReference type="ARBA" id="ARBA00022777"/>
    </source>
</evidence>
<dbReference type="Gene3D" id="6.10.340.10">
    <property type="match status" value="1"/>
</dbReference>
<keyword evidence="18" id="KW-1185">Reference proteome</keyword>
<accession>A0A841SY59</accession>
<evidence type="ECO:0000256" key="2">
    <source>
        <dbReference type="ARBA" id="ARBA00004651"/>
    </source>
</evidence>
<evidence type="ECO:0000259" key="15">
    <source>
        <dbReference type="PROSITE" id="PS50109"/>
    </source>
</evidence>
<evidence type="ECO:0000256" key="8">
    <source>
        <dbReference type="ARBA" id="ARBA00022741"/>
    </source>
</evidence>
<evidence type="ECO:0000256" key="5">
    <source>
        <dbReference type="ARBA" id="ARBA00022553"/>
    </source>
</evidence>
<dbReference type="Pfam" id="PF02518">
    <property type="entry name" value="HATPase_c"/>
    <property type="match status" value="1"/>
</dbReference>
<dbReference type="PANTHER" id="PTHR34220">
    <property type="entry name" value="SENSOR HISTIDINE KINASE YPDA"/>
    <property type="match status" value="1"/>
</dbReference>
<reference evidence="17 18" key="1">
    <citation type="submission" date="2020-08" db="EMBL/GenBank/DDBJ databases">
        <title>Cohnella phylogeny.</title>
        <authorList>
            <person name="Dunlap C."/>
        </authorList>
    </citation>
    <scope>NUCLEOTIDE SEQUENCE [LARGE SCALE GENOMIC DNA]</scope>
    <source>
        <strain evidence="17 18">DSM 25241</strain>
    </source>
</reference>
<keyword evidence="8" id="KW-0547">Nucleotide-binding</keyword>
<keyword evidence="11 14" id="KW-1133">Transmembrane helix</keyword>
<evidence type="ECO:0000256" key="10">
    <source>
        <dbReference type="ARBA" id="ARBA00022840"/>
    </source>
</evidence>
<comment type="catalytic activity">
    <reaction evidence="1">
        <text>ATP + protein L-histidine = ADP + protein N-phospho-L-histidine.</text>
        <dbReference type="EC" id="2.7.13.3"/>
    </reaction>
</comment>
<evidence type="ECO:0000256" key="14">
    <source>
        <dbReference type="SAM" id="Phobius"/>
    </source>
</evidence>
<evidence type="ECO:0000256" key="11">
    <source>
        <dbReference type="ARBA" id="ARBA00022989"/>
    </source>
</evidence>
<dbReference type="SUPFAM" id="SSF55874">
    <property type="entry name" value="ATPase domain of HSP90 chaperone/DNA topoisomerase II/histidine kinase"/>
    <property type="match status" value="1"/>
</dbReference>
<feature type="transmembrane region" description="Helical" evidence="14">
    <location>
        <begin position="29"/>
        <end position="51"/>
    </location>
</feature>
<evidence type="ECO:0000256" key="3">
    <source>
        <dbReference type="ARBA" id="ARBA00012438"/>
    </source>
</evidence>
<dbReference type="GO" id="GO:0005524">
    <property type="term" value="F:ATP binding"/>
    <property type="evidence" value="ECO:0007669"/>
    <property type="project" value="UniProtKB-KW"/>
</dbReference>
<evidence type="ECO:0000313" key="17">
    <source>
        <dbReference type="EMBL" id="MBB6635155.1"/>
    </source>
</evidence>
<feature type="domain" description="HAMP" evidence="16">
    <location>
        <begin position="336"/>
        <end position="388"/>
    </location>
</feature>
<comment type="subcellular location">
    <subcellularLocation>
        <location evidence="2">Cell membrane</location>
        <topology evidence="2">Multi-pass membrane protein</topology>
    </subcellularLocation>
</comment>
<keyword evidence="4" id="KW-1003">Cell membrane</keyword>
<dbReference type="SMART" id="SM00387">
    <property type="entry name" value="HATPase_c"/>
    <property type="match status" value="1"/>
</dbReference>
<proteinExistence type="predicted"/>
<dbReference type="InterPro" id="IPR010559">
    <property type="entry name" value="Sig_transdc_His_kin_internal"/>
</dbReference>
<sequence length="624" mass="69629">MGHEHGREEFDLRHRIREWLTLRSVRQRLMAASIVCILVPAFLTLLTYNFLTQEAVKKQAVSNAQDSMELVNGSVTNLLKNMLNIANYIQVSSDLNSYFKQAPAEGEPGWNSYEEFTEASRVRDQLDSLTALGEKTFVTVLLANGRSFTNYSVEDYNPKNLLKEPWFPKLQELRGFHSYWTGAEPTGFALEKLDHPYQLSVGRTLRLENSDIYGYIVVTAMEDQISGIFSRLNSGQELEMIDGAGRVVSSADSAKIGRMSMYGPSGDGDQSWSIARIGGEKVLIARQSIAFTDWSLVSVQPYQAAIVDISSIFNRVFLLQIVSFVAFLLLLLALLRAFTKPLVRLGKVTSAVQRGNLDVRSGVRGKDEIGRLGFLFDQMMDRVKEMIAEVSDTHARKRKAELRMLQAQINPHFLFNVLNSIRMKVLMKGDPDSAKMISSLSKLLRMTISKEKDEIFLHEELDLVASYVELMNLRQKEEVELHLDVPQEAFLAKVPRFFLQPVVENALIHGLKQQAGTIAIRAEMAPGFLRLVVSDDGSGMEADRLLAVSSRLEAAAARAAATEEREGGGFSGIGLDNVAERMRMVFGDAFRMSMSSEPGIGTVIRMNIPLKEETPDVQSDAGGR</sequence>
<keyword evidence="13 14" id="KW-0472">Membrane</keyword>
<keyword evidence="10" id="KW-0067">ATP-binding</keyword>
<dbReference type="InterPro" id="IPR004358">
    <property type="entry name" value="Sig_transdc_His_kin-like_C"/>
</dbReference>
<dbReference type="GO" id="GO:0005886">
    <property type="term" value="C:plasma membrane"/>
    <property type="evidence" value="ECO:0007669"/>
    <property type="project" value="UniProtKB-SubCell"/>
</dbReference>
<dbReference type="Gene3D" id="3.30.565.10">
    <property type="entry name" value="Histidine kinase-like ATPase, C-terminal domain"/>
    <property type="match status" value="1"/>
</dbReference>
<feature type="transmembrane region" description="Helical" evidence="14">
    <location>
        <begin position="317"/>
        <end position="338"/>
    </location>
</feature>
<keyword evidence="9 17" id="KW-0418">Kinase</keyword>
<evidence type="ECO:0000256" key="1">
    <source>
        <dbReference type="ARBA" id="ARBA00000085"/>
    </source>
</evidence>
<dbReference type="PANTHER" id="PTHR34220:SF11">
    <property type="entry name" value="SENSOR PROTEIN KINASE HPTS"/>
    <property type="match status" value="1"/>
</dbReference>
<dbReference type="InterPro" id="IPR003594">
    <property type="entry name" value="HATPase_dom"/>
</dbReference>